<sequence>MIQSYDQHDSGSLNLIRRQRPASKQLQDVVANINVESACDLKYLLRPKAPIDIDVPYFSSTKILQTKLVWC</sequence>
<dbReference type="AlphaFoldDB" id="A0A1Y1SIR2"/>
<organism evidence="1 2">
    <name type="scientific">Oceanococcus atlanticus</name>
    <dbReference type="NCBI Taxonomy" id="1317117"/>
    <lineage>
        <taxon>Bacteria</taxon>
        <taxon>Pseudomonadati</taxon>
        <taxon>Pseudomonadota</taxon>
        <taxon>Gammaproteobacteria</taxon>
        <taxon>Chromatiales</taxon>
        <taxon>Oceanococcaceae</taxon>
        <taxon>Oceanococcus</taxon>
    </lineage>
</organism>
<keyword evidence="2" id="KW-1185">Reference proteome</keyword>
<dbReference type="EMBL" id="AQQV01000001">
    <property type="protein sequence ID" value="ORE89468.1"/>
    <property type="molecule type" value="Genomic_DNA"/>
</dbReference>
<proteinExistence type="predicted"/>
<reference evidence="1 2" key="1">
    <citation type="submission" date="2013-04" db="EMBL/GenBank/DDBJ databases">
        <title>Oceanococcus atlanticus 22II-S10r2 Genome Sequencing.</title>
        <authorList>
            <person name="Lai Q."/>
            <person name="Li G."/>
            <person name="Shao Z."/>
        </authorList>
    </citation>
    <scope>NUCLEOTIDE SEQUENCE [LARGE SCALE GENOMIC DNA]</scope>
    <source>
        <strain evidence="1 2">22II-S10r2</strain>
    </source>
</reference>
<protein>
    <submittedName>
        <fullName evidence="1">Uncharacterized protein</fullName>
    </submittedName>
</protein>
<evidence type="ECO:0000313" key="2">
    <source>
        <dbReference type="Proteomes" id="UP000192342"/>
    </source>
</evidence>
<comment type="caution">
    <text evidence="1">The sequence shown here is derived from an EMBL/GenBank/DDBJ whole genome shotgun (WGS) entry which is preliminary data.</text>
</comment>
<name>A0A1Y1SIR2_9GAMM</name>
<accession>A0A1Y1SIR2</accession>
<evidence type="ECO:0000313" key="1">
    <source>
        <dbReference type="EMBL" id="ORE89468.1"/>
    </source>
</evidence>
<dbReference type="Proteomes" id="UP000192342">
    <property type="component" value="Unassembled WGS sequence"/>
</dbReference>
<gene>
    <name evidence="1" type="ORF">ATO7_06295</name>
</gene>